<dbReference type="InterPro" id="IPR029052">
    <property type="entry name" value="Metallo-depent_PP-like"/>
</dbReference>
<comment type="caution">
    <text evidence="2">The sequence shown here is derived from an EMBL/GenBank/DDBJ whole genome shotgun (WGS) entry which is preliminary data.</text>
</comment>
<dbReference type="AlphaFoldDB" id="A0A5D3Y9A8"/>
<dbReference type="Proteomes" id="UP000324176">
    <property type="component" value="Unassembled WGS sequence"/>
</dbReference>
<reference evidence="2 3" key="1">
    <citation type="submission" date="2019-07" db="EMBL/GenBank/DDBJ databases">
        <title>Active sludge and wastewater microbial communities from Klosterneuburg, Austria.</title>
        <authorList>
            <person name="Wagner M."/>
        </authorList>
    </citation>
    <scope>NUCLEOTIDE SEQUENCE [LARGE SCALE GENOMIC DNA]</scope>
    <source>
        <strain evidence="2 3">Nm2</strain>
    </source>
</reference>
<dbReference type="OrthoDB" id="9813918at2"/>
<dbReference type="InterPro" id="IPR004843">
    <property type="entry name" value="Calcineurin-like_PHP"/>
</dbReference>
<evidence type="ECO:0000313" key="2">
    <source>
        <dbReference type="EMBL" id="TYP81872.1"/>
    </source>
</evidence>
<dbReference type="Pfam" id="PF00149">
    <property type="entry name" value="Metallophos"/>
    <property type="match status" value="1"/>
</dbReference>
<evidence type="ECO:0000313" key="3">
    <source>
        <dbReference type="Proteomes" id="UP000324176"/>
    </source>
</evidence>
<gene>
    <name evidence="2" type="ORF">BCL69_104916</name>
</gene>
<dbReference type="PANTHER" id="PTHR42850">
    <property type="entry name" value="METALLOPHOSPHOESTERASE"/>
    <property type="match status" value="1"/>
</dbReference>
<sequence>MKNPIQAFEPNTDGRDFVVGDLHGSFSALEKLLEGLNFNALKDRIFSVGDLVDRGPDSQKCLELLYEPWFHAVLSNHEQMMLQAFNGGEMGYYWFQNGGFWGQKALSDWNKRHLQLPAGNSLKLFEMLHLVNELPFLITIKLKSGRKIHVIHAELPIGQLITDADLVDPQKVLQYAQIQDRNGDWFLWGRFIYYDFYRVNLTDKDKIKRIVANRFAHGIPIFNDQLSHIISGHTIVQRPLTILGQTNIDTCAYGCYECDKSNWEALTCVELDTWRFFQATPVDFREVKPLEVTWEDI</sequence>
<organism evidence="2 3">
    <name type="scientific">Nitrosomonas communis</name>
    <dbReference type="NCBI Taxonomy" id="44574"/>
    <lineage>
        <taxon>Bacteria</taxon>
        <taxon>Pseudomonadati</taxon>
        <taxon>Pseudomonadota</taxon>
        <taxon>Betaproteobacteria</taxon>
        <taxon>Nitrosomonadales</taxon>
        <taxon>Nitrosomonadaceae</taxon>
        <taxon>Nitrosomonas</taxon>
    </lineage>
</organism>
<evidence type="ECO:0000259" key="1">
    <source>
        <dbReference type="Pfam" id="PF00149"/>
    </source>
</evidence>
<feature type="domain" description="Calcineurin-like phosphoesterase" evidence="1">
    <location>
        <begin position="18"/>
        <end position="234"/>
    </location>
</feature>
<accession>A0A5D3Y9A8</accession>
<dbReference type="SUPFAM" id="SSF56300">
    <property type="entry name" value="Metallo-dependent phosphatases"/>
    <property type="match status" value="1"/>
</dbReference>
<dbReference type="EMBL" id="VNHT01000049">
    <property type="protein sequence ID" value="TYP81872.1"/>
    <property type="molecule type" value="Genomic_DNA"/>
</dbReference>
<dbReference type="RefSeq" id="WP_052752135.1">
    <property type="nucleotide sequence ID" value="NZ_CP011451.1"/>
</dbReference>
<name>A0A5D3Y9A8_9PROT</name>
<dbReference type="GO" id="GO:0005737">
    <property type="term" value="C:cytoplasm"/>
    <property type="evidence" value="ECO:0007669"/>
    <property type="project" value="TreeGrafter"/>
</dbReference>
<proteinExistence type="predicted"/>
<dbReference type="Gene3D" id="3.60.21.10">
    <property type="match status" value="1"/>
</dbReference>
<dbReference type="InterPro" id="IPR050126">
    <property type="entry name" value="Ap4A_hydrolase"/>
</dbReference>
<protein>
    <submittedName>
        <fullName evidence="2">Calcineurin-like phosphoesterase family protein</fullName>
    </submittedName>
</protein>
<dbReference type="GO" id="GO:0016791">
    <property type="term" value="F:phosphatase activity"/>
    <property type="evidence" value="ECO:0007669"/>
    <property type="project" value="TreeGrafter"/>
</dbReference>